<evidence type="ECO:0000313" key="2">
    <source>
        <dbReference type="Proteomes" id="UP000001137"/>
    </source>
</evidence>
<dbReference type="Proteomes" id="UP000001137">
    <property type="component" value="Chromosome"/>
</dbReference>
<dbReference type="EMBL" id="CP000852">
    <property type="protein sequence ID" value="ABW00920.1"/>
    <property type="molecule type" value="Genomic_DNA"/>
</dbReference>
<dbReference type="HOGENOM" id="CLU_2165126_0_0_2"/>
<dbReference type="KEGG" id="cma:Cmaq_0066"/>
<organism evidence="1 2">
    <name type="scientific">Caldivirga maquilingensis (strain ATCC 700844 / DSM 13496 / JCM 10307 / IC-167)</name>
    <dbReference type="NCBI Taxonomy" id="397948"/>
    <lineage>
        <taxon>Archaea</taxon>
        <taxon>Thermoproteota</taxon>
        <taxon>Thermoprotei</taxon>
        <taxon>Thermoproteales</taxon>
        <taxon>Thermoproteaceae</taxon>
        <taxon>Caldivirga</taxon>
    </lineage>
</organism>
<protein>
    <submittedName>
        <fullName evidence="1">Uncharacterized protein</fullName>
    </submittedName>
</protein>
<reference evidence="1 2" key="1">
    <citation type="submission" date="2007-10" db="EMBL/GenBank/DDBJ databases">
        <title>Complete sequence of Caldivirga maquilingensis IC-167.</title>
        <authorList>
            <consortium name="US DOE Joint Genome Institute"/>
            <person name="Copeland A."/>
            <person name="Lucas S."/>
            <person name="Lapidus A."/>
            <person name="Barry K."/>
            <person name="Glavina del Rio T."/>
            <person name="Dalin E."/>
            <person name="Tice H."/>
            <person name="Pitluck S."/>
            <person name="Saunders E."/>
            <person name="Brettin T."/>
            <person name="Bruce D."/>
            <person name="Detter J.C."/>
            <person name="Han C."/>
            <person name="Schmutz J."/>
            <person name="Larimer F."/>
            <person name="Land M."/>
            <person name="Hauser L."/>
            <person name="Kyrpides N."/>
            <person name="Ivanova N."/>
            <person name="Biddle J.F."/>
            <person name="Zhang Z."/>
            <person name="Fitz-Gibbon S.T."/>
            <person name="Lowe T.M."/>
            <person name="Saltikov C."/>
            <person name="House C.H."/>
            <person name="Richardson P."/>
        </authorList>
    </citation>
    <scope>NUCLEOTIDE SEQUENCE [LARGE SCALE GENOMIC DNA]</scope>
    <source>
        <strain evidence="2">ATCC 700844 / DSM 13496 / JCM 10307 / IC-167</strain>
    </source>
</reference>
<evidence type="ECO:0000313" key="1">
    <source>
        <dbReference type="EMBL" id="ABW00920.1"/>
    </source>
</evidence>
<accession>A8M9N9</accession>
<proteinExistence type="predicted"/>
<dbReference type="RefSeq" id="WP_012185140.1">
    <property type="nucleotide sequence ID" value="NC_009954.1"/>
</dbReference>
<keyword evidence="2" id="KW-1185">Reference proteome</keyword>
<dbReference type="AlphaFoldDB" id="A8M9N9"/>
<dbReference type="GeneID" id="5710204"/>
<name>A8M9N9_CALMQ</name>
<gene>
    <name evidence="1" type="ordered locus">Cmaq_0066</name>
</gene>
<dbReference type="STRING" id="397948.Cmaq_0066"/>
<sequence length="110" mass="12555">MAKSIFDLITDINGVKRGKVMVIRELLRVLEYVDSSSKGNVVYISYRRIIGIIQHHRKLSNEDKSMIKSTLSSIITDVNARRINKDKCIYVVDKGALSLMIMRLKEALSE</sequence>